<dbReference type="Gene3D" id="3.30.1360.170">
    <property type="match status" value="2"/>
</dbReference>
<dbReference type="GO" id="GO:0006231">
    <property type="term" value="P:dTMP biosynthetic process"/>
    <property type="evidence" value="ECO:0007669"/>
    <property type="project" value="UniProtKB-UniRule"/>
</dbReference>
<dbReference type="InterPro" id="IPR006141">
    <property type="entry name" value="Intein_N"/>
</dbReference>
<dbReference type="PANTHER" id="PTHR34934:SF1">
    <property type="entry name" value="FLAVIN-DEPENDENT THYMIDYLATE SYNTHASE"/>
    <property type="match status" value="1"/>
</dbReference>
<accession>A0A7J3ZKW2</accession>
<proteinExistence type="predicted"/>
<dbReference type="GO" id="GO:0016539">
    <property type="term" value="P:intein-mediated protein splicing"/>
    <property type="evidence" value="ECO:0007669"/>
    <property type="project" value="InterPro"/>
</dbReference>
<sequence>MSQARHGRCSKVKVELVKYTPDCEKLVAVAGKQTLTRKPFEEVWRSMSEEEVESWIRETLRRGHLSPWEHCVYTFYIEGISRVACYDGETEVLTKHGWKRISSVSLEDDVACMDDDGRFFWCKPQAKIVEEYKGAMVKISNESVSLLVTPEHNMWVCTCTGMREECRWQFVSAQAMLAGGCYKLAKSTVHDATETRNRNSLRAGFAERLSRLEPKVFELLGLLAGSVLEKARRERDDALAVEHVEERVAHGISECCKALGIQCEVRCGKSGRGCSVTIEPAGEVAHLIGEILSTTPSARRLLEFLLESLELLSSLQVRGFVQGFLRGLGEGSETAIVPCHKDVADLLQAVMVKSGLSATILSGSGNSVLLKVHNASDSWPVLCSGGDKGDISITHYTGNVYSLVVPYHKLYVRRKGRTVWSGNSHQLVRHRVASYSQFSQRYRIMKDEMLEPVVPPSIASKEDALSEYMRAHEEAIKAYRKLSELGIPPEDARYVLPQSVRTKILVTMNARELLHFFGLRMCTRAQWEIRAMAWLMWKRVFEVHPKLWRWAGPRCILSENSLRESPVTLEGVLNRDLARKLGLQEAGRERVSLVQERCPELVPRASIPNCIKRGLEEALDYIESSGGS</sequence>
<dbReference type="PROSITE" id="PS51331">
    <property type="entry name" value="THYX"/>
    <property type="match status" value="1"/>
</dbReference>
<organism evidence="2">
    <name type="scientific">Fervidicoccus fontis</name>
    <dbReference type="NCBI Taxonomy" id="683846"/>
    <lineage>
        <taxon>Archaea</taxon>
        <taxon>Thermoproteota</taxon>
        <taxon>Thermoprotei</taxon>
        <taxon>Fervidicoccales</taxon>
        <taxon>Fervidicoccaceae</taxon>
        <taxon>Fervidicoccus</taxon>
    </lineage>
</organism>
<dbReference type="GO" id="GO:0050660">
    <property type="term" value="F:flavin adenine dinucleotide binding"/>
    <property type="evidence" value="ECO:0007669"/>
    <property type="project" value="UniProtKB-UniRule"/>
</dbReference>
<dbReference type="PROSITE" id="PS50817">
    <property type="entry name" value="INTEIN_N_TER"/>
    <property type="match status" value="1"/>
</dbReference>
<dbReference type="NCBIfam" id="TIGR02170">
    <property type="entry name" value="thyX"/>
    <property type="match status" value="1"/>
</dbReference>
<gene>
    <name evidence="2" type="primary">thyX</name>
    <name evidence="2" type="ORF">ENM78_04385</name>
</gene>
<dbReference type="EMBL" id="DRZC01000062">
    <property type="protein sequence ID" value="HHQ80668.1"/>
    <property type="molecule type" value="Genomic_DNA"/>
</dbReference>
<dbReference type="EC" id="2.1.1.148" evidence="1"/>
<name>A0A7J3ZKW2_9CREN</name>
<dbReference type="Gene3D" id="2.170.16.10">
    <property type="entry name" value="Hedgehog/Intein (Hint) domain"/>
    <property type="match status" value="1"/>
</dbReference>
<dbReference type="Pfam" id="PF02511">
    <property type="entry name" value="Thy1"/>
    <property type="match status" value="2"/>
</dbReference>
<dbReference type="CDD" id="cd00081">
    <property type="entry name" value="Hint"/>
    <property type="match status" value="1"/>
</dbReference>
<dbReference type="GO" id="GO:0032259">
    <property type="term" value="P:methylation"/>
    <property type="evidence" value="ECO:0007669"/>
    <property type="project" value="UniProtKB-KW"/>
</dbReference>
<protein>
    <recommendedName>
        <fullName evidence="1">FAD-dependent thymidylate synthase</fullName>
        <ecNumber evidence="1">2.1.1.148</ecNumber>
    </recommendedName>
</protein>
<dbReference type="GO" id="GO:0070402">
    <property type="term" value="F:NADPH binding"/>
    <property type="evidence" value="ECO:0007669"/>
    <property type="project" value="TreeGrafter"/>
</dbReference>
<dbReference type="GO" id="GO:0050797">
    <property type="term" value="F:thymidylate synthase (FAD) activity"/>
    <property type="evidence" value="ECO:0007669"/>
    <property type="project" value="UniProtKB-UniRule"/>
</dbReference>
<evidence type="ECO:0000313" key="2">
    <source>
        <dbReference type="EMBL" id="HHQ80668.1"/>
    </source>
</evidence>
<dbReference type="GO" id="GO:0004799">
    <property type="term" value="F:thymidylate synthase activity"/>
    <property type="evidence" value="ECO:0007669"/>
    <property type="project" value="TreeGrafter"/>
</dbReference>
<keyword evidence="2" id="KW-0808">Transferase</keyword>
<comment type="caution">
    <text evidence="2">The sequence shown here is derived from an EMBL/GenBank/DDBJ whole genome shotgun (WGS) entry which is preliminary data.</text>
</comment>
<keyword evidence="2" id="KW-0489">Methyltransferase</keyword>
<dbReference type="InterPro" id="IPR003669">
    <property type="entry name" value="Thymidylate_synthase_ThyX"/>
</dbReference>
<dbReference type="InterPro" id="IPR036844">
    <property type="entry name" value="Hint_dom_sf"/>
</dbReference>
<dbReference type="PANTHER" id="PTHR34934">
    <property type="entry name" value="FLAVIN-DEPENDENT THYMIDYLATE SYNTHASE"/>
    <property type="match status" value="1"/>
</dbReference>
<dbReference type="SUPFAM" id="SSF69796">
    <property type="entry name" value="Thymidylate synthase-complementing protein Thy1"/>
    <property type="match status" value="2"/>
</dbReference>
<dbReference type="SUPFAM" id="SSF51294">
    <property type="entry name" value="Hedgehog/intein (Hint) domain"/>
    <property type="match status" value="1"/>
</dbReference>
<reference evidence="2" key="1">
    <citation type="journal article" date="2020" name="mSystems">
        <title>Genome- and Community-Level Interaction Insights into Carbon Utilization and Element Cycling Functions of Hydrothermarchaeota in Hydrothermal Sediment.</title>
        <authorList>
            <person name="Zhou Z."/>
            <person name="Liu Y."/>
            <person name="Xu W."/>
            <person name="Pan J."/>
            <person name="Luo Z.H."/>
            <person name="Li M."/>
        </authorList>
    </citation>
    <scope>NUCLEOTIDE SEQUENCE [LARGE SCALE GENOMIC DNA]</scope>
    <source>
        <strain evidence="2">SpSt-1116</strain>
    </source>
</reference>
<evidence type="ECO:0000256" key="1">
    <source>
        <dbReference type="NCBIfam" id="TIGR02170"/>
    </source>
</evidence>
<dbReference type="CDD" id="cd20175">
    <property type="entry name" value="ThyX"/>
    <property type="match status" value="1"/>
</dbReference>
<dbReference type="InterPro" id="IPR036098">
    <property type="entry name" value="Thymidylate_synthase_ThyX_sf"/>
</dbReference>
<dbReference type="AlphaFoldDB" id="A0A7J3ZKW2"/>